<dbReference type="Proteomes" id="UP000002710">
    <property type="component" value="Chromosome"/>
</dbReference>
<keyword evidence="2" id="KW-0813">Transport</keyword>
<dbReference type="AlphaFoldDB" id="Q30Y70"/>
<evidence type="ECO:0000256" key="9">
    <source>
        <dbReference type="SAM" id="Phobius"/>
    </source>
</evidence>
<keyword evidence="4" id="KW-1003">Cell membrane</keyword>
<evidence type="ECO:0000256" key="4">
    <source>
        <dbReference type="ARBA" id="ARBA00022475"/>
    </source>
</evidence>
<feature type="domain" description="Na+/H+ antiporter NhaC-like C-terminal" evidence="10">
    <location>
        <begin position="77"/>
        <end position="219"/>
    </location>
</feature>
<dbReference type="PANTHER" id="PTHR33451">
    <property type="entry name" value="MALATE-2H(+)/NA(+)-LACTATE ANTIPORTER"/>
    <property type="match status" value="1"/>
</dbReference>
<feature type="transmembrane region" description="Helical" evidence="9">
    <location>
        <begin position="301"/>
        <end position="323"/>
    </location>
</feature>
<protein>
    <submittedName>
        <fullName evidence="11">Na+/H+ antiporter NhaC-like protein</fullName>
    </submittedName>
</protein>
<proteinExistence type="inferred from homology"/>
<evidence type="ECO:0000256" key="2">
    <source>
        <dbReference type="ARBA" id="ARBA00022448"/>
    </source>
</evidence>
<feature type="transmembrane region" description="Helical" evidence="9">
    <location>
        <begin position="201"/>
        <end position="218"/>
    </location>
</feature>
<evidence type="ECO:0000256" key="1">
    <source>
        <dbReference type="ARBA" id="ARBA00004651"/>
    </source>
</evidence>
<feature type="transmembrane region" description="Helical" evidence="9">
    <location>
        <begin position="41"/>
        <end position="59"/>
    </location>
</feature>
<feature type="transmembrane region" description="Helical" evidence="9">
    <location>
        <begin position="113"/>
        <end position="131"/>
    </location>
</feature>
<sequence>MEQHNMDTRLELYGGIWGGLVPLIVLVGGLVWLSVEEMGGTKPFWACGWLAIVAGLFFAKNKHEYCRAAMRGIGDKTGIVIVTAWLFAGVFGKLMVGGGLVNGLLWLGMTTGAQGAVFTLMVFVAAALFALGTGTSTGTCIALTPVLFPAGCFLGADPALLATAILSGAAFGDNLAPISDTTIVSAYTQGATMRDVVRSRFPLAMAAATIASAIFLLFGGGGTVKPLPELQAQMDPSGALMLLALATVVISALMGRHIIESLIYGNIAAAVVGVFNGNLLIGDIFSIPAKRGISTGLIQDGISGVVGAIIFALLILAVTQILVESGIMKRILSFAEKFIINTVRQAELSIIGVTVLASIPISANAPAELLVGPSLVRPIGEKFNLAPARRANLMDCAVCTIFFILPWHIVVAAWYAAVVSAAESFGLAAPSISAALYNPYSWALFGVLLFSAITGWNRRYAEPDSAQTETATA</sequence>
<evidence type="ECO:0000256" key="7">
    <source>
        <dbReference type="ARBA" id="ARBA00023136"/>
    </source>
</evidence>
<evidence type="ECO:0000313" key="11">
    <source>
        <dbReference type="EMBL" id="ABB39376.1"/>
    </source>
</evidence>
<evidence type="ECO:0000256" key="6">
    <source>
        <dbReference type="ARBA" id="ARBA00022989"/>
    </source>
</evidence>
<dbReference type="InterPro" id="IPR018461">
    <property type="entry name" value="Na/H_Antiport_NhaC-like_C"/>
</dbReference>
<reference evidence="11 12" key="1">
    <citation type="journal article" date="2011" name="J. Bacteriol.">
        <title>Complete genome sequence and updated annotation of Desulfovibrio alaskensis G20.</title>
        <authorList>
            <person name="Hauser L.J."/>
            <person name="Land M.L."/>
            <person name="Brown S.D."/>
            <person name="Larimer F."/>
            <person name="Keller K.L."/>
            <person name="Rapp-Giles B.J."/>
            <person name="Price M.N."/>
            <person name="Lin M."/>
            <person name="Bruce D.C."/>
            <person name="Detter J.C."/>
            <person name="Tapia R."/>
            <person name="Han C.S."/>
            <person name="Goodwin L.A."/>
            <person name="Cheng J.F."/>
            <person name="Pitluck S."/>
            <person name="Copeland A."/>
            <person name="Lucas S."/>
            <person name="Nolan M."/>
            <person name="Lapidus A.L."/>
            <person name="Palumbo A.V."/>
            <person name="Wall J.D."/>
        </authorList>
    </citation>
    <scope>NUCLEOTIDE SEQUENCE [LARGE SCALE GENOMIC DNA]</scope>
    <source>
        <strain evidence="12">ATCC BAA 1058 / DSM 17464 / G20</strain>
    </source>
</reference>
<feature type="transmembrane region" description="Helical" evidence="9">
    <location>
        <begin position="79"/>
        <end position="101"/>
    </location>
</feature>
<evidence type="ECO:0000259" key="10">
    <source>
        <dbReference type="Pfam" id="PF03553"/>
    </source>
</evidence>
<feature type="transmembrane region" description="Helical" evidence="9">
    <location>
        <begin position="12"/>
        <end position="35"/>
    </location>
</feature>
<accession>Q30Y70</accession>
<comment type="subcellular location">
    <subcellularLocation>
        <location evidence="1">Cell membrane</location>
        <topology evidence="1">Multi-pass membrane protein</topology>
    </subcellularLocation>
</comment>
<feature type="transmembrane region" description="Helical" evidence="9">
    <location>
        <begin position="238"/>
        <end position="255"/>
    </location>
</feature>
<dbReference type="KEGG" id="dde:Dde_2580"/>
<keyword evidence="3" id="KW-0050">Antiport</keyword>
<dbReference type="GO" id="GO:0015297">
    <property type="term" value="F:antiporter activity"/>
    <property type="evidence" value="ECO:0007669"/>
    <property type="project" value="UniProtKB-KW"/>
</dbReference>
<comment type="similarity">
    <text evidence="8">Belongs to the NhaC Na(+)/H(+) (TC 2.A.35) antiporter family.</text>
</comment>
<organism evidence="11 12">
    <name type="scientific">Oleidesulfovibrio alaskensis (strain ATCC BAA-1058 / DSM 17464 / G20)</name>
    <name type="common">Desulfovibrio alaskensis</name>
    <dbReference type="NCBI Taxonomy" id="207559"/>
    <lineage>
        <taxon>Bacteria</taxon>
        <taxon>Pseudomonadati</taxon>
        <taxon>Thermodesulfobacteriota</taxon>
        <taxon>Desulfovibrionia</taxon>
        <taxon>Desulfovibrionales</taxon>
        <taxon>Desulfovibrionaceae</taxon>
        <taxon>Oleidesulfovibrio</taxon>
    </lineage>
</organism>
<evidence type="ECO:0000256" key="5">
    <source>
        <dbReference type="ARBA" id="ARBA00022692"/>
    </source>
</evidence>
<dbReference type="GO" id="GO:0005886">
    <property type="term" value="C:plasma membrane"/>
    <property type="evidence" value="ECO:0007669"/>
    <property type="project" value="UniProtKB-SubCell"/>
</dbReference>
<dbReference type="STRING" id="207559.Dde_2580"/>
<dbReference type="eggNOG" id="COG1757">
    <property type="taxonomic scope" value="Bacteria"/>
</dbReference>
<keyword evidence="5 9" id="KW-0812">Transmembrane</keyword>
<keyword evidence="12" id="KW-1185">Reference proteome</keyword>
<gene>
    <name evidence="11" type="ordered locus">Dde_2580</name>
</gene>
<dbReference type="HOGENOM" id="CLU_043525_1_0_7"/>
<feature type="transmembrane region" description="Helical" evidence="9">
    <location>
        <begin position="262"/>
        <end position="281"/>
    </location>
</feature>
<keyword evidence="7 9" id="KW-0472">Membrane</keyword>
<evidence type="ECO:0000256" key="3">
    <source>
        <dbReference type="ARBA" id="ARBA00022449"/>
    </source>
</evidence>
<dbReference type="InterPro" id="IPR052180">
    <property type="entry name" value="NhaC_Na-H+_Antiporter"/>
</dbReference>
<name>Q30Y70_OLEA2</name>
<feature type="transmembrane region" description="Helical" evidence="9">
    <location>
        <begin position="437"/>
        <end position="456"/>
    </location>
</feature>
<feature type="transmembrane region" description="Helical" evidence="9">
    <location>
        <begin position="396"/>
        <end position="417"/>
    </location>
</feature>
<dbReference type="PANTHER" id="PTHR33451:SF3">
    <property type="entry name" value="MALATE-2H(+)_NA(+)-LACTATE ANTIPORTER"/>
    <property type="match status" value="1"/>
</dbReference>
<dbReference type="EMBL" id="CP000112">
    <property type="protein sequence ID" value="ABB39376.1"/>
    <property type="molecule type" value="Genomic_DNA"/>
</dbReference>
<evidence type="ECO:0000256" key="8">
    <source>
        <dbReference type="ARBA" id="ARBA00038435"/>
    </source>
</evidence>
<evidence type="ECO:0000313" key="12">
    <source>
        <dbReference type="Proteomes" id="UP000002710"/>
    </source>
</evidence>
<keyword evidence="6 9" id="KW-1133">Transmembrane helix</keyword>
<dbReference type="RefSeq" id="WP_011368424.1">
    <property type="nucleotide sequence ID" value="NC_007519.1"/>
</dbReference>
<dbReference type="Pfam" id="PF03553">
    <property type="entry name" value="Na_H_antiporter"/>
    <property type="match status" value="1"/>
</dbReference>